<feature type="domain" description="Transposon Tn7 transposition protein TnsD C-terminal" evidence="2">
    <location>
        <begin position="221"/>
        <end position="576"/>
    </location>
</feature>
<evidence type="ECO:0000313" key="4">
    <source>
        <dbReference type="Proteomes" id="UP000215441"/>
    </source>
</evidence>
<dbReference type="AlphaFoldDB" id="A0A235EGF2"/>
<dbReference type="InterPro" id="IPR009492">
    <property type="entry name" value="TniQ"/>
</dbReference>
<gene>
    <name evidence="3" type="ORF">CBY09_21330</name>
</gene>
<dbReference type="Proteomes" id="UP000215441">
    <property type="component" value="Unassembled WGS sequence"/>
</dbReference>
<dbReference type="InterPro" id="IPR009057">
    <property type="entry name" value="Homeodomain-like_sf"/>
</dbReference>
<sequence length="595" mass="66532">MASAVSMGELVALRPLLDWLPGETLFSLCSRYHFISGHRTPAQTCATLFGSHRAGSAHDVPSHVQTLVDRTHGALGTAREIILERTLLPFYFPFHPAPKSEHWLTQIATGSSPVMKAQLGLAASQFGASHPLKACPVCMQLDQSGYGVAYWHVEHQVPGVHICQVHRKPLLVATDKVSGRDRFGWILPQQARLQSSMDEEFFWNGDHHLLAESALAFWRLPRPFAFSPEKLDKLYLSELVRLEIAHHVTSRIDQIRFDQTLYGVIAANSLTKFWPWLASTKGLRSLSARLRRMVHPTSPRISRHPLIHLFWIALLFDSWQDFWSAYNNNEYLSLYDIAPAGKTTGPTMKGVGDSGDPRRARLVEAVRSGQSISMAAKQSGVTVATAMSWAAREGIASPRRPKVLSPDVRVQLIKQLQRGIDKTIAASAAGISVESVTRVLLTEPGLHAQWREARFSRMQEQSRGSWRKIVEAFPTSSSSDWRKLDPAVYAWLYRNDRTWLQTSIRERSEPLAVATQRRDWKTRDAVLAQAVRLTALEWHVAHPGKRMTIGIICETVGGLRQKLSAIAKLPLTRMALLNACSHSLAKASTSQKTVL</sequence>
<keyword evidence="4" id="KW-1185">Reference proteome</keyword>
<accession>A0A235EGF2</accession>
<comment type="caution">
    <text evidence="3">The sequence shown here is derived from an EMBL/GenBank/DDBJ whole genome shotgun (WGS) entry which is preliminary data.</text>
</comment>
<evidence type="ECO:0000259" key="1">
    <source>
        <dbReference type="Pfam" id="PF06527"/>
    </source>
</evidence>
<dbReference type="Pfam" id="PF15978">
    <property type="entry name" value="TnsD"/>
    <property type="match status" value="1"/>
</dbReference>
<reference evidence="3 4" key="1">
    <citation type="submission" date="2017-07" db="EMBL/GenBank/DDBJ databases">
        <title>Acidovorax KNDSW TSA 6 genome sequence and assembly.</title>
        <authorList>
            <person name="Mayilraj S."/>
        </authorList>
    </citation>
    <scope>NUCLEOTIDE SEQUENCE [LARGE SCALE GENOMIC DNA]</scope>
    <source>
        <strain evidence="3 4">KNDSW-TSA6</strain>
    </source>
</reference>
<evidence type="ECO:0000259" key="2">
    <source>
        <dbReference type="Pfam" id="PF15978"/>
    </source>
</evidence>
<dbReference type="Pfam" id="PF06527">
    <property type="entry name" value="TniQ"/>
    <property type="match status" value="1"/>
</dbReference>
<dbReference type="EMBL" id="NOIG01000013">
    <property type="protein sequence ID" value="OYD48091.1"/>
    <property type="molecule type" value="Genomic_DNA"/>
</dbReference>
<feature type="domain" description="TniQ" evidence="1">
    <location>
        <begin position="20"/>
        <end position="170"/>
    </location>
</feature>
<evidence type="ECO:0000313" key="3">
    <source>
        <dbReference type="EMBL" id="OYD48091.1"/>
    </source>
</evidence>
<proteinExistence type="predicted"/>
<dbReference type="OrthoDB" id="470139at2"/>
<organism evidence="3 4">
    <name type="scientific">Acidovorax kalamii</name>
    <dbReference type="NCBI Taxonomy" id="2004485"/>
    <lineage>
        <taxon>Bacteria</taxon>
        <taxon>Pseudomonadati</taxon>
        <taxon>Pseudomonadota</taxon>
        <taxon>Betaproteobacteria</taxon>
        <taxon>Burkholderiales</taxon>
        <taxon>Comamonadaceae</taxon>
        <taxon>Acidovorax</taxon>
    </lineage>
</organism>
<dbReference type="SUPFAM" id="SSF46689">
    <property type="entry name" value="Homeodomain-like"/>
    <property type="match status" value="1"/>
</dbReference>
<dbReference type="InterPro" id="IPR032750">
    <property type="entry name" value="TnsD_C"/>
</dbReference>
<name>A0A235EGF2_9BURK</name>
<protein>
    <submittedName>
        <fullName evidence="3">Uncharacterized protein</fullName>
    </submittedName>
</protein>